<dbReference type="EMBL" id="CP155447">
    <property type="protein sequence ID" value="XBH03762.1"/>
    <property type="molecule type" value="Genomic_DNA"/>
</dbReference>
<dbReference type="InterPro" id="IPR019650">
    <property type="entry name" value="DUF2513"/>
</dbReference>
<reference evidence="1" key="1">
    <citation type="submission" date="2024-05" db="EMBL/GenBank/DDBJ databases">
        <title>Planctomycetes of the genus Singulisphaera possess chitinolytic capabilities.</title>
        <authorList>
            <person name="Ivanova A."/>
        </authorList>
    </citation>
    <scope>NUCLEOTIDE SEQUENCE</scope>
    <source>
        <strain evidence="1">Ch08T</strain>
    </source>
</reference>
<organism evidence="1">
    <name type="scientific">Singulisphaera sp. Ch08</name>
    <dbReference type="NCBI Taxonomy" id="3120278"/>
    <lineage>
        <taxon>Bacteria</taxon>
        <taxon>Pseudomonadati</taxon>
        <taxon>Planctomycetota</taxon>
        <taxon>Planctomycetia</taxon>
        <taxon>Isosphaerales</taxon>
        <taxon>Isosphaeraceae</taxon>
        <taxon>Singulisphaera</taxon>
    </lineage>
</organism>
<evidence type="ECO:0000313" key="1">
    <source>
        <dbReference type="EMBL" id="XBH03762.1"/>
    </source>
</evidence>
<dbReference type="AlphaFoldDB" id="A0AAU7CF46"/>
<dbReference type="RefSeq" id="WP_406696502.1">
    <property type="nucleotide sequence ID" value="NZ_CP155447.1"/>
</dbReference>
<dbReference type="Pfam" id="PF10711">
    <property type="entry name" value="DUF2513"/>
    <property type="match status" value="1"/>
</dbReference>
<sequence length="122" mass="14250">MKRDMDLARRILLELEECADADGHGWIDIELEGESRESIVYHIRLLYEAGIIEASDCSDMDGADWRAKRLTWEGHEFLDEARNQFVWDKVLSDVKEKGLANVSLDIMKRMLNSELKRRLNIQ</sequence>
<accession>A0AAU7CF46</accession>
<name>A0AAU7CF46_9BACT</name>
<protein>
    <submittedName>
        <fullName evidence="1">DUF2513 domain-containing protein</fullName>
    </submittedName>
</protein>
<gene>
    <name evidence="1" type="ORF">V5E97_36485</name>
</gene>
<proteinExistence type="predicted"/>